<evidence type="ECO:0000256" key="3">
    <source>
        <dbReference type="ARBA" id="ARBA00022884"/>
    </source>
</evidence>
<dbReference type="PANTHER" id="PTHR10744:SF1">
    <property type="entry name" value="SMALL RIBOSOMAL SUBUNIT PROTEIN US17M"/>
    <property type="match status" value="1"/>
</dbReference>
<name>W8GNA6_9MOLU</name>
<dbReference type="InterPro" id="IPR019984">
    <property type="entry name" value="Ribosomal_uS17_bact/chlr"/>
</dbReference>
<dbReference type="GO" id="GO:0022627">
    <property type="term" value="C:cytosolic small ribosomal subunit"/>
    <property type="evidence" value="ECO:0007669"/>
    <property type="project" value="UniProtKB-UniRule"/>
</dbReference>
<evidence type="ECO:0000256" key="5">
    <source>
        <dbReference type="ARBA" id="ARBA00023274"/>
    </source>
</evidence>
<reference evidence="7 8" key="1">
    <citation type="journal article" date="2014" name="Genome Biol. Evol.">
        <title>Phylogenomics of "Candidatus Hepatoplasma crinochetorum," a Lineage of Mollicutes Associated with Noninsect Arthropods.</title>
        <authorList>
            <person name="Leclercq S."/>
            <person name="Dittmer J."/>
            <person name="Bouchon D."/>
            <person name="Cordaux R."/>
        </authorList>
    </citation>
    <scope>NUCLEOTIDE SEQUENCE [LARGE SCALE GENOMIC DNA]</scope>
    <source>
        <strain evidence="7 8">Av</strain>
    </source>
</reference>
<dbReference type="NCBIfam" id="NF004123">
    <property type="entry name" value="PRK05610.1"/>
    <property type="match status" value="1"/>
</dbReference>
<dbReference type="Gene3D" id="2.40.50.140">
    <property type="entry name" value="Nucleic acid-binding proteins"/>
    <property type="match status" value="1"/>
</dbReference>
<dbReference type="STRING" id="1427984.X271_00401"/>
<keyword evidence="4 6" id="KW-0689">Ribosomal protein</keyword>
<dbReference type="KEGG" id="hcr:X271_00401"/>
<accession>W8GNA6</accession>
<comment type="subunit">
    <text evidence="6">Part of the 30S ribosomal subunit.</text>
</comment>
<comment type="similarity">
    <text evidence="1 6">Belongs to the universal ribosomal protein uS17 family.</text>
</comment>
<dbReference type="RefSeq" id="WP_038462260.1">
    <property type="nucleotide sequence ID" value="NZ_CP006932.1"/>
</dbReference>
<dbReference type="InterPro" id="IPR012340">
    <property type="entry name" value="NA-bd_OB-fold"/>
</dbReference>
<evidence type="ECO:0000313" key="8">
    <source>
        <dbReference type="Proteomes" id="UP000019450"/>
    </source>
</evidence>
<dbReference type="GO" id="GO:0003735">
    <property type="term" value="F:structural constituent of ribosome"/>
    <property type="evidence" value="ECO:0007669"/>
    <property type="project" value="UniProtKB-UniRule"/>
</dbReference>
<proteinExistence type="inferred from homology"/>
<evidence type="ECO:0000256" key="6">
    <source>
        <dbReference type="HAMAP-Rule" id="MF_01345"/>
    </source>
</evidence>
<evidence type="ECO:0000256" key="4">
    <source>
        <dbReference type="ARBA" id="ARBA00022980"/>
    </source>
</evidence>
<dbReference type="InterPro" id="IPR000266">
    <property type="entry name" value="Ribosomal_uS17"/>
</dbReference>
<dbReference type="CDD" id="cd00364">
    <property type="entry name" value="Ribosomal_uS17"/>
    <property type="match status" value="1"/>
</dbReference>
<sequence>MRTNRRKNYQGIVVSTAMDKTITVRVDTYRAHKLYGKRYKYSKKFHVHDQDQTAKLGDKVQIMETKPYSKTKYFRLVKILETKDGK</sequence>
<gene>
    <name evidence="6 7" type="primary">rpsQ</name>
    <name evidence="7" type="ORF">X271_00401</name>
</gene>
<organism evidence="7 8">
    <name type="scientific">Candidatus Hepatoplasma crinochetorum Av</name>
    <dbReference type="NCBI Taxonomy" id="1427984"/>
    <lineage>
        <taxon>Bacteria</taxon>
        <taxon>Bacillati</taxon>
        <taxon>Mycoplasmatota</taxon>
        <taxon>Mollicutes</taxon>
        <taxon>Candidatus Hepatoplasmataceae</taxon>
        <taxon>Candidatus Hepatoplasma</taxon>
    </lineage>
</organism>
<keyword evidence="2 6" id="KW-0699">rRNA-binding</keyword>
<evidence type="ECO:0000256" key="2">
    <source>
        <dbReference type="ARBA" id="ARBA00022730"/>
    </source>
</evidence>
<evidence type="ECO:0000256" key="1">
    <source>
        <dbReference type="ARBA" id="ARBA00010254"/>
    </source>
</evidence>
<keyword evidence="3 6" id="KW-0694">RNA-binding</keyword>
<dbReference type="PANTHER" id="PTHR10744">
    <property type="entry name" value="40S RIBOSOMAL PROTEIN S11 FAMILY MEMBER"/>
    <property type="match status" value="1"/>
</dbReference>
<evidence type="ECO:0000313" key="7">
    <source>
        <dbReference type="EMBL" id="AHK22506.1"/>
    </source>
</evidence>
<dbReference type="PRINTS" id="PR00973">
    <property type="entry name" value="RIBOSOMALS17"/>
</dbReference>
<keyword evidence="5 6" id="KW-0687">Ribonucleoprotein</keyword>
<keyword evidence="8" id="KW-1185">Reference proteome</keyword>
<dbReference type="Pfam" id="PF00366">
    <property type="entry name" value="Ribosomal_S17"/>
    <property type="match status" value="1"/>
</dbReference>
<dbReference type="HOGENOM" id="CLU_073626_1_0_14"/>
<dbReference type="AlphaFoldDB" id="W8GNA6"/>
<dbReference type="SUPFAM" id="SSF50249">
    <property type="entry name" value="Nucleic acid-binding proteins"/>
    <property type="match status" value="1"/>
</dbReference>
<dbReference type="eggNOG" id="COG0186">
    <property type="taxonomic scope" value="Bacteria"/>
</dbReference>
<dbReference type="GO" id="GO:0006412">
    <property type="term" value="P:translation"/>
    <property type="evidence" value="ECO:0007669"/>
    <property type="project" value="UniProtKB-UniRule"/>
</dbReference>
<dbReference type="NCBIfam" id="TIGR03635">
    <property type="entry name" value="uS17_bact"/>
    <property type="match status" value="1"/>
</dbReference>
<dbReference type="HAMAP" id="MF_01345_B">
    <property type="entry name" value="Ribosomal_uS17_B"/>
    <property type="match status" value="1"/>
</dbReference>
<dbReference type="EMBL" id="CP006932">
    <property type="protein sequence ID" value="AHK22506.1"/>
    <property type="molecule type" value="Genomic_DNA"/>
</dbReference>
<dbReference type="Proteomes" id="UP000019450">
    <property type="component" value="Chromosome"/>
</dbReference>
<comment type="function">
    <text evidence="6">One of the primary rRNA binding proteins, it binds specifically to the 5'-end of 16S ribosomal RNA.</text>
</comment>
<protein>
    <recommendedName>
        <fullName evidence="6">Small ribosomal subunit protein uS17</fullName>
    </recommendedName>
</protein>
<dbReference type="GO" id="GO:0019843">
    <property type="term" value="F:rRNA binding"/>
    <property type="evidence" value="ECO:0007669"/>
    <property type="project" value="UniProtKB-UniRule"/>
</dbReference>